<organism evidence="1">
    <name type="scientific">Arundo donax</name>
    <name type="common">Giant reed</name>
    <name type="synonym">Donax arundinaceus</name>
    <dbReference type="NCBI Taxonomy" id="35708"/>
    <lineage>
        <taxon>Eukaryota</taxon>
        <taxon>Viridiplantae</taxon>
        <taxon>Streptophyta</taxon>
        <taxon>Embryophyta</taxon>
        <taxon>Tracheophyta</taxon>
        <taxon>Spermatophyta</taxon>
        <taxon>Magnoliopsida</taxon>
        <taxon>Liliopsida</taxon>
        <taxon>Poales</taxon>
        <taxon>Poaceae</taxon>
        <taxon>PACMAD clade</taxon>
        <taxon>Arundinoideae</taxon>
        <taxon>Arundineae</taxon>
        <taxon>Arundo</taxon>
    </lineage>
</organism>
<evidence type="ECO:0000313" key="1">
    <source>
        <dbReference type="EMBL" id="JAD62437.1"/>
    </source>
</evidence>
<proteinExistence type="predicted"/>
<sequence>MTLRCRHTWSLSKSGDGGDLLIKKAKWCSLSLVSYPGS</sequence>
<dbReference type="EMBL" id="GBRH01235458">
    <property type="protein sequence ID" value="JAD62437.1"/>
    <property type="molecule type" value="Transcribed_RNA"/>
</dbReference>
<reference evidence="1" key="2">
    <citation type="journal article" date="2015" name="Data Brief">
        <title>Shoot transcriptome of the giant reed, Arundo donax.</title>
        <authorList>
            <person name="Barrero R.A."/>
            <person name="Guerrero F.D."/>
            <person name="Moolhuijzen P."/>
            <person name="Goolsby J.A."/>
            <person name="Tidwell J."/>
            <person name="Bellgard S.E."/>
            <person name="Bellgard M.I."/>
        </authorList>
    </citation>
    <scope>NUCLEOTIDE SEQUENCE</scope>
    <source>
        <tissue evidence="1">Shoot tissue taken approximately 20 cm above the soil surface</tissue>
    </source>
</reference>
<accession>A0A0A9BT39</accession>
<dbReference type="AlphaFoldDB" id="A0A0A9BT39"/>
<name>A0A0A9BT39_ARUDO</name>
<reference evidence="1" key="1">
    <citation type="submission" date="2014-09" db="EMBL/GenBank/DDBJ databases">
        <authorList>
            <person name="Magalhaes I.L.F."/>
            <person name="Oliveira U."/>
            <person name="Santos F.R."/>
            <person name="Vidigal T.H.D.A."/>
            <person name="Brescovit A.D."/>
            <person name="Santos A.J."/>
        </authorList>
    </citation>
    <scope>NUCLEOTIDE SEQUENCE</scope>
    <source>
        <tissue evidence="1">Shoot tissue taken approximately 20 cm above the soil surface</tissue>
    </source>
</reference>
<protein>
    <submittedName>
        <fullName evidence="1">Uncharacterized protein</fullName>
    </submittedName>
</protein>